<dbReference type="Proteomes" id="UP000291981">
    <property type="component" value="Unassembled WGS sequence"/>
</dbReference>
<sequence>MVVRLWLRTFFLLGFFCHSQEYFEGELLYKIEYETLNKNISAEYMAKEFGDSFTAFVKEDRYTMIYNGSGSNGWMKIIVRLDEGYSYTEYEKLDTIAKTKFAPETSPLLLFERNHKEKKEVMGELCESVTINVLPGEDMSFVKEIRGTHYFSPKYRLNPEKYKEYGNGYWNDYVKESGAISIRNETEYQPFFISTSVAVNIEEMKLDDSLFEPNPNKPIRLE</sequence>
<accession>A0A4Q8QDG4</accession>
<evidence type="ECO:0008006" key="3">
    <source>
        <dbReference type="Google" id="ProtNLM"/>
    </source>
</evidence>
<reference evidence="1 2" key="1">
    <citation type="submission" date="2019-02" db="EMBL/GenBank/DDBJ databases">
        <title>Draft genome sequence of Muricauda sp. 176CP4-71.</title>
        <authorList>
            <person name="Park J.-S."/>
        </authorList>
    </citation>
    <scope>NUCLEOTIDE SEQUENCE [LARGE SCALE GENOMIC DNA]</scope>
    <source>
        <strain evidence="1 2">176CP4-71</strain>
    </source>
</reference>
<protein>
    <recommendedName>
        <fullName evidence="3">DUF4412 domain-containing protein</fullName>
    </recommendedName>
</protein>
<dbReference type="OrthoDB" id="1440536at2"/>
<evidence type="ECO:0000313" key="1">
    <source>
        <dbReference type="EMBL" id="TAI47138.1"/>
    </source>
</evidence>
<comment type="caution">
    <text evidence="1">The sequence shown here is derived from an EMBL/GenBank/DDBJ whole genome shotgun (WGS) entry which is preliminary data.</text>
</comment>
<dbReference type="EMBL" id="SGIU01000002">
    <property type="protein sequence ID" value="TAI47138.1"/>
    <property type="molecule type" value="Genomic_DNA"/>
</dbReference>
<proteinExistence type="predicted"/>
<name>A0A4Q8QDG4_9FLAO</name>
<dbReference type="AlphaFoldDB" id="A0A4Q8QDG4"/>
<gene>
    <name evidence="1" type="ORF">EW142_10635</name>
</gene>
<evidence type="ECO:0000313" key="2">
    <source>
        <dbReference type="Proteomes" id="UP000291981"/>
    </source>
</evidence>
<keyword evidence="2" id="KW-1185">Reference proteome</keyword>
<dbReference type="RefSeq" id="WP_130613680.1">
    <property type="nucleotide sequence ID" value="NZ_SGIU01000002.1"/>
</dbReference>
<organism evidence="1 2">
    <name type="scientific">Flagellimonas allohymeniacidonis</name>
    <dbReference type="NCBI Taxonomy" id="2517819"/>
    <lineage>
        <taxon>Bacteria</taxon>
        <taxon>Pseudomonadati</taxon>
        <taxon>Bacteroidota</taxon>
        <taxon>Flavobacteriia</taxon>
        <taxon>Flavobacteriales</taxon>
        <taxon>Flavobacteriaceae</taxon>
        <taxon>Flagellimonas</taxon>
    </lineage>
</organism>